<dbReference type="InterPro" id="IPR002549">
    <property type="entry name" value="AI-2E-like"/>
</dbReference>
<evidence type="ECO:0000256" key="4">
    <source>
        <dbReference type="ARBA" id="ARBA00022475"/>
    </source>
</evidence>
<keyword evidence="10" id="KW-1185">Reference proteome</keyword>
<accession>A0A172TZP3</accession>
<dbReference type="OrthoDB" id="9793390at2"/>
<comment type="similarity">
    <text evidence="2">Belongs to the autoinducer-2 exporter (AI-2E) (TC 2.A.86) family.</text>
</comment>
<keyword evidence="7 8" id="KW-0472">Membrane</keyword>
<dbReference type="PANTHER" id="PTHR21716">
    <property type="entry name" value="TRANSMEMBRANE PROTEIN"/>
    <property type="match status" value="1"/>
</dbReference>
<keyword evidence="5 8" id="KW-0812">Transmembrane</keyword>
<feature type="transmembrane region" description="Helical" evidence="8">
    <location>
        <begin position="226"/>
        <end position="251"/>
    </location>
</feature>
<feature type="transmembrane region" description="Helical" evidence="8">
    <location>
        <begin position="198"/>
        <end position="220"/>
    </location>
</feature>
<evidence type="ECO:0000256" key="5">
    <source>
        <dbReference type="ARBA" id="ARBA00022692"/>
    </source>
</evidence>
<feature type="transmembrane region" description="Helical" evidence="8">
    <location>
        <begin position="263"/>
        <end position="281"/>
    </location>
</feature>
<dbReference type="GO" id="GO:0005886">
    <property type="term" value="C:plasma membrane"/>
    <property type="evidence" value="ECO:0007669"/>
    <property type="project" value="UniProtKB-SubCell"/>
</dbReference>
<evidence type="ECO:0000313" key="10">
    <source>
        <dbReference type="Proteomes" id="UP000077177"/>
    </source>
</evidence>
<evidence type="ECO:0000313" key="9">
    <source>
        <dbReference type="EMBL" id="ANE52476.1"/>
    </source>
</evidence>
<reference evidence="10" key="1">
    <citation type="submission" date="2015-01" db="EMBL/GenBank/DDBJ databases">
        <title>Flavisolibacter sp./LCS9/ whole genome sequencing.</title>
        <authorList>
            <person name="Kim M.K."/>
            <person name="Srinivasan S."/>
            <person name="Lee J.-J."/>
        </authorList>
    </citation>
    <scope>NUCLEOTIDE SEQUENCE [LARGE SCALE GENOMIC DNA]</scope>
    <source>
        <strain evidence="10">LCS9</strain>
    </source>
</reference>
<evidence type="ECO:0000256" key="6">
    <source>
        <dbReference type="ARBA" id="ARBA00022989"/>
    </source>
</evidence>
<dbReference type="KEGG" id="fla:SY85_20335"/>
<comment type="subcellular location">
    <subcellularLocation>
        <location evidence="1">Cell membrane</location>
        <topology evidence="1">Multi-pass membrane protein</topology>
    </subcellularLocation>
</comment>
<dbReference type="PATRIC" id="fig|1492898.3.peg.4421"/>
<feature type="transmembrane region" description="Helical" evidence="8">
    <location>
        <begin position="5"/>
        <end position="23"/>
    </location>
</feature>
<name>A0A172TZP3_9BACT</name>
<evidence type="ECO:0000256" key="8">
    <source>
        <dbReference type="SAM" id="Phobius"/>
    </source>
</evidence>
<reference evidence="9 10" key="2">
    <citation type="journal article" date="2016" name="Int. J. Syst. Evol. Microbiol.">
        <title>Flavisolibacter tropicus sp. nov., isolated from tropical soil.</title>
        <authorList>
            <person name="Lee J.J."/>
            <person name="Kang M.S."/>
            <person name="Kim G.S."/>
            <person name="Lee C.S."/>
            <person name="Lim S."/>
            <person name="Lee J."/>
            <person name="Roh S.H."/>
            <person name="Kang H."/>
            <person name="Ha J.M."/>
            <person name="Bae S."/>
            <person name="Jung H.Y."/>
            <person name="Kim M.K."/>
        </authorList>
    </citation>
    <scope>NUCLEOTIDE SEQUENCE [LARGE SCALE GENOMIC DNA]</scope>
    <source>
        <strain evidence="9 10">LCS9</strain>
    </source>
</reference>
<dbReference type="EMBL" id="CP011390">
    <property type="protein sequence ID" value="ANE52476.1"/>
    <property type="molecule type" value="Genomic_DNA"/>
</dbReference>
<keyword evidence="4" id="KW-1003">Cell membrane</keyword>
<dbReference type="STRING" id="1492898.SY85_20335"/>
<dbReference type="Pfam" id="PF01594">
    <property type="entry name" value="AI-2E_transport"/>
    <property type="match status" value="1"/>
</dbReference>
<evidence type="ECO:0000256" key="3">
    <source>
        <dbReference type="ARBA" id="ARBA00022448"/>
    </source>
</evidence>
<organism evidence="9 10">
    <name type="scientific">Flavisolibacter tropicus</name>
    <dbReference type="NCBI Taxonomy" id="1492898"/>
    <lineage>
        <taxon>Bacteria</taxon>
        <taxon>Pseudomonadati</taxon>
        <taxon>Bacteroidota</taxon>
        <taxon>Chitinophagia</taxon>
        <taxon>Chitinophagales</taxon>
        <taxon>Chitinophagaceae</taxon>
        <taxon>Flavisolibacter</taxon>
    </lineage>
</organism>
<protein>
    <submittedName>
        <fullName evidence="9">Transporter</fullName>
    </submittedName>
</protein>
<feature type="transmembrane region" description="Helical" evidence="8">
    <location>
        <begin position="293"/>
        <end position="321"/>
    </location>
</feature>
<feature type="transmembrane region" description="Helical" evidence="8">
    <location>
        <begin position="58"/>
        <end position="83"/>
    </location>
</feature>
<proteinExistence type="inferred from homology"/>
<sequence length="360" mass="39817">MRRFSLSHSVQVLLFSILLIVALYYGRAFLVPLVFAGILSMLLLPVTERLEQYHFPKALAIVCADLLVVAVVAGIIGLISWQITDLANNAAELESNITQKVEQLKQFIATSLGVSAEEQQQMLKKQQDATSSIGQNIAGVFSFLGSILTDFLLVLIYIFLFLYYRNHLYSFVLKLVEKEKQEQARDVMEQIEKTSRNYFSGLIMMIGCLWIMYGIGFSIVGAKSPIFFAILCGILELVPFVGNLAGTTLAVLMNVAQGSDTSVLIGIVVTYAVVQFLQSYILEPLVVGDKVRINPLFTIGGIVAGELIWGIPGMIMAIPLLGMTKIICDHIESLQPYGFLIGAEEKRKKKDIKNPLTKRG</sequence>
<dbReference type="AlphaFoldDB" id="A0A172TZP3"/>
<evidence type="ECO:0000256" key="1">
    <source>
        <dbReference type="ARBA" id="ARBA00004651"/>
    </source>
</evidence>
<gene>
    <name evidence="9" type="ORF">SY85_20335</name>
</gene>
<dbReference type="RefSeq" id="WP_066406987.1">
    <property type="nucleotide sequence ID" value="NZ_CP011390.1"/>
</dbReference>
<keyword evidence="6 8" id="KW-1133">Transmembrane helix</keyword>
<evidence type="ECO:0000256" key="7">
    <source>
        <dbReference type="ARBA" id="ARBA00023136"/>
    </source>
</evidence>
<feature type="transmembrane region" description="Helical" evidence="8">
    <location>
        <begin position="140"/>
        <end position="164"/>
    </location>
</feature>
<dbReference type="PANTHER" id="PTHR21716:SF53">
    <property type="entry name" value="PERMEASE PERM-RELATED"/>
    <property type="match status" value="1"/>
</dbReference>
<evidence type="ECO:0000256" key="2">
    <source>
        <dbReference type="ARBA" id="ARBA00009773"/>
    </source>
</evidence>
<dbReference type="Proteomes" id="UP000077177">
    <property type="component" value="Chromosome"/>
</dbReference>
<keyword evidence="3" id="KW-0813">Transport</keyword>